<dbReference type="InterPro" id="IPR007065">
    <property type="entry name" value="HPP"/>
</dbReference>
<dbReference type="EMBL" id="ML743570">
    <property type="protein sequence ID" value="KAE8138579.1"/>
    <property type="molecule type" value="Genomic_DNA"/>
</dbReference>
<sequence length="318" mass="35237">MGNNEKARLHSIRQSPAKYWHSLAQLKFPRDYRSDLPPSLHRFTGYRPPEAGPPYDPLPIPPFIWLHKIPLKYETWLFAWIGAFGGILLIEAIMSTDTAFRDVYHTPTIITSFGASAVLLFGVVESPVAQPRNFVGGHFLSALVGTCITRLFVLNGQYQGYLDNTHFHPSTFINGGISMATSLLVMLITRTVHPPAGATGLNAAVQSDVVSLSWRYLPTILASSLIMLAWAILVNNLGRRRYPLHWWAPGPTFVLPPGQNHNKELCRVEEGEIERDAQDRDPAIEIDNSSEDHRTRVDSMMTGSSGGAGAAKTESHTN</sequence>
<proteinExistence type="predicted"/>
<dbReference type="OrthoDB" id="2016548at2759"/>
<dbReference type="Pfam" id="PF04982">
    <property type="entry name" value="TM_HPP"/>
    <property type="match status" value="1"/>
</dbReference>
<feature type="transmembrane region" description="Helical" evidence="2">
    <location>
        <begin position="213"/>
        <end position="234"/>
    </location>
</feature>
<organism evidence="4 5">
    <name type="scientific">Aspergillus pseudotamarii</name>
    <dbReference type="NCBI Taxonomy" id="132259"/>
    <lineage>
        <taxon>Eukaryota</taxon>
        <taxon>Fungi</taxon>
        <taxon>Dikarya</taxon>
        <taxon>Ascomycota</taxon>
        <taxon>Pezizomycotina</taxon>
        <taxon>Eurotiomycetes</taxon>
        <taxon>Eurotiomycetidae</taxon>
        <taxon>Eurotiales</taxon>
        <taxon>Aspergillaceae</taxon>
        <taxon>Aspergillus</taxon>
        <taxon>Aspergillus subgen. Circumdati</taxon>
    </lineage>
</organism>
<feature type="transmembrane region" description="Helical" evidence="2">
    <location>
        <begin position="136"/>
        <end position="153"/>
    </location>
</feature>
<dbReference type="GeneID" id="43643873"/>
<feature type="transmembrane region" description="Helical" evidence="2">
    <location>
        <begin position="75"/>
        <end position="94"/>
    </location>
</feature>
<evidence type="ECO:0000256" key="2">
    <source>
        <dbReference type="SAM" id="Phobius"/>
    </source>
</evidence>
<evidence type="ECO:0000259" key="3">
    <source>
        <dbReference type="Pfam" id="PF04982"/>
    </source>
</evidence>
<keyword evidence="5" id="KW-1185">Reference proteome</keyword>
<keyword evidence="2" id="KW-0812">Transmembrane</keyword>
<keyword evidence="2" id="KW-0472">Membrane</keyword>
<reference evidence="4 5" key="1">
    <citation type="submission" date="2019-04" db="EMBL/GenBank/DDBJ databases">
        <title>Friends and foes A comparative genomics study of 23 Aspergillus species from section Flavi.</title>
        <authorList>
            <consortium name="DOE Joint Genome Institute"/>
            <person name="Kjaerbolling I."/>
            <person name="Vesth T."/>
            <person name="Frisvad J.C."/>
            <person name="Nybo J.L."/>
            <person name="Theobald S."/>
            <person name="Kildgaard S."/>
            <person name="Isbrandt T."/>
            <person name="Kuo A."/>
            <person name="Sato A."/>
            <person name="Lyhne E.K."/>
            <person name="Kogle M.E."/>
            <person name="Wiebenga A."/>
            <person name="Kun R.S."/>
            <person name="Lubbers R.J."/>
            <person name="Makela M.R."/>
            <person name="Barry K."/>
            <person name="Chovatia M."/>
            <person name="Clum A."/>
            <person name="Daum C."/>
            <person name="Haridas S."/>
            <person name="He G."/>
            <person name="LaButti K."/>
            <person name="Lipzen A."/>
            <person name="Mondo S."/>
            <person name="Riley R."/>
            <person name="Salamov A."/>
            <person name="Simmons B.A."/>
            <person name="Magnuson J.K."/>
            <person name="Henrissat B."/>
            <person name="Mortensen U.H."/>
            <person name="Larsen T.O."/>
            <person name="Devries R.P."/>
            <person name="Grigoriev I.V."/>
            <person name="Machida M."/>
            <person name="Baker S.E."/>
            <person name="Andersen M.R."/>
        </authorList>
    </citation>
    <scope>NUCLEOTIDE SEQUENCE [LARGE SCALE GENOMIC DNA]</scope>
    <source>
        <strain evidence="4 5">CBS 117625</strain>
    </source>
</reference>
<name>A0A5N6SXQ5_ASPPS</name>
<keyword evidence="2" id="KW-1133">Transmembrane helix</keyword>
<dbReference type="AlphaFoldDB" id="A0A5N6SXQ5"/>
<feature type="transmembrane region" description="Helical" evidence="2">
    <location>
        <begin position="106"/>
        <end position="124"/>
    </location>
</feature>
<dbReference type="RefSeq" id="XP_031914642.1">
    <property type="nucleotide sequence ID" value="XM_032059663.1"/>
</dbReference>
<evidence type="ECO:0000313" key="4">
    <source>
        <dbReference type="EMBL" id="KAE8138579.1"/>
    </source>
</evidence>
<gene>
    <name evidence="4" type="ORF">BDV38DRAFT_281883</name>
</gene>
<dbReference type="PANTHER" id="PTHR33741:SF5">
    <property type="entry name" value="TRANSMEMBRANE PROTEIN DDB_G0269096-RELATED"/>
    <property type="match status" value="1"/>
</dbReference>
<accession>A0A5N6SXQ5</accession>
<dbReference type="InterPro" id="IPR058581">
    <property type="entry name" value="TM_HPP"/>
</dbReference>
<evidence type="ECO:0000313" key="5">
    <source>
        <dbReference type="Proteomes" id="UP000325672"/>
    </source>
</evidence>
<feature type="domain" description="HPP transmembrane region" evidence="3">
    <location>
        <begin position="72"/>
        <end position="243"/>
    </location>
</feature>
<feature type="region of interest" description="Disordered" evidence="1">
    <location>
        <begin position="273"/>
        <end position="318"/>
    </location>
</feature>
<dbReference type="Proteomes" id="UP000325672">
    <property type="component" value="Unassembled WGS sequence"/>
</dbReference>
<dbReference type="PANTHER" id="PTHR33741">
    <property type="entry name" value="TRANSMEMBRANE PROTEIN DDB_G0269096-RELATED"/>
    <property type="match status" value="1"/>
</dbReference>
<feature type="transmembrane region" description="Helical" evidence="2">
    <location>
        <begin position="173"/>
        <end position="193"/>
    </location>
</feature>
<evidence type="ECO:0000256" key="1">
    <source>
        <dbReference type="SAM" id="MobiDB-lite"/>
    </source>
</evidence>
<feature type="compositionally biased region" description="Basic and acidic residues" evidence="1">
    <location>
        <begin position="273"/>
        <end position="283"/>
    </location>
</feature>
<protein>
    <submittedName>
        <fullName evidence="4">HPP family-domain-containing protein</fullName>
    </submittedName>
</protein>